<gene>
    <name evidence="2" type="ORF">N7482_001280</name>
</gene>
<keyword evidence="3" id="KW-1185">Reference proteome</keyword>
<feature type="domain" description="Non-haem dioxygenase N-terminal" evidence="1">
    <location>
        <begin position="22"/>
        <end position="93"/>
    </location>
</feature>
<proteinExistence type="predicted"/>
<evidence type="ECO:0000259" key="1">
    <source>
        <dbReference type="Pfam" id="PF14226"/>
    </source>
</evidence>
<organism evidence="2 3">
    <name type="scientific">Penicillium canariense</name>
    <dbReference type="NCBI Taxonomy" id="189055"/>
    <lineage>
        <taxon>Eukaryota</taxon>
        <taxon>Fungi</taxon>
        <taxon>Dikarya</taxon>
        <taxon>Ascomycota</taxon>
        <taxon>Pezizomycotina</taxon>
        <taxon>Eurotiomycetes</taxon>
        <taxon>Eurotiomycetidae</taxon>
        <taxon>Eurotiales</taxon>
        <taxon>Aspergillaceae</taxon>
        <taxon>Penicillium</taxon>
    </lineage>
</organism>
<dbReference type="InterPro" id="IPR026992">
    <property type="entry name" value="DIOX_N"/>
</dbReference>
<accession>A0A9W9ID06</accession>
<sequence>MSLTAQLETVNITELRKFSRGASQKVAQAAKEQGIFYLDLTDDNLSSNGNIEGVAALSEEIFQLPFTEKMQFDVDKLGEWKINGYKPVGRNVGGLPGQRDGFESYGGCFQSLNYLIST</sequence>
<comment type="caution">
    <text evidence="2">The sequence shown here is derived from an EMBL/GenBank/DDBJ whole genome shotgun (WGS) entry which is preliminary data.</text>
</comment>
<protein>
    <submittedName>
        <fullName evidence="2">Oxidoreductase</fullName>
    </submittedName>
</protein>
<dbReference type="AlphaFoldDB" id="A0A9W9ID06"/>
<name>A0A9W9ID06_9EURO</name>
<evidence type="ECO:0000313" key="2">
    <source>
        <dbReference type="EMBL" id="KAJ5175403.1"/>
    </source>
</evidence>
<dbReference type="OrthoDB" id="288590at2759"/>
<dbReference type="EMBL" id="JAPQKN010000001">
    <property type="protein sequence ID" value="KAJ5175403.1"/>
    <property type="molecule type" value="Genomic_DNA"/>
</dbReference>
<dbReference type="Pfam" id="PF14226">
    <property type="entry name" value="DIOX_N"/>
    <property type="match status" value="1"/>
</dbReference>
<dbReference type="RefSeq" id="XP_056547011.1">
    <property type="nucleotide sequence ID" value="XM_056683405.1"/>
</dbReference>
<reference evidence="2" key="1">
    <citation type="submission" date="2022-11" db="EMBL/GenBank/DDBJ databases">
        <authorList>
            <person name="Petersen C."/>
        </authorList>
    </citation>
    <scope>NUCLEOTIDE SEQUENCE</scope>
    <source>
        <strain evidence="2">IBT 26290</strain>
    </source>
</reference>
<dbReference type="SUPFAM" id="SSF51197">
    <property type="entry name" value="Clavaminate synthase-like"/>
    <property type="match status" value="1"/>
</dbReference>
<evidence type="ECO:0000313" key="3">
    <source>
        <dbReference type="Proteomes" id="UP001149163"/>
    </source>
</evidence>
<dbReference type="InterPro" id="IPR027443">
    <property type="entry name" value="IPNS-like_sf"/>
</dbReference>
<dbReference type="GeneID" id="81422581"/>
<dbReference type="Gene3D" id="2.60.120.330">
    <property type="entry name" value="B-lactam Antibiotic, Isopenicillin N Synthase, Chain"/>
    <property type="match status" value="1"/>
</dbReference>
<dbReference type="Proteomes" id="UP001149163">
    <property type="component" value="Unassembled WGS sequence"/>
</dbReference>
<reference evidence="2" key="2">
    <citation type="journal article" date="2023" name="IMA Fungus">
        <title>Comparative genomic study of the Penicillium genus elucidates a diverse pangenome and 15 lateral gene transfer events.</title>
        <authorList>
            <person name="Petersen C."/>
            <person name="Sorensen T."/>
            <person name="Nielsen M.R."/>
            <person name="Sondergaard T.E."/>
            <person name="Sorensen J.L."/>
            <person name="Fitzpatrick D.A."/>
            <person name="Frisvad J.C."/>
            <person name="Nielsen K.L."/>
        </authorList>
    </citation>
    <scope>NUCLEOTIDE SEQUENCE</scope>
    <source>
        <strain evidence="2">IBT 26290</strain>
    </source>
</reference>